<dbReference type="Pfam" id="PF13146">
    <property type="entry name" value="TRL"/>
    <property type="match status" value="1"/>
</dbReference>
<protein>
    <recommendedName>
        <fullName evidence="3">TRL-like family protein</fullName>
    </recommendedName>
</protein>
<dbReference type="PROSITE" id="PS51257">
    <property type="entry name" value="PROKAR_LIPOPROTEIN"/>
    <property type="match status" value="1"/>
</dbReference>
<dbReference type="EMBL" id="AP021876">
    <property type="protein sequence ID" value="BBO81704.1"/>
    <property type="molecule type" value="Genomic_DNA"/>
</dbReference>
<name>A0A5K7ZJZ9_9BACT</name>
<dbReference type="InterPro" id="IPR025113">
    <property type="entry name" value="TRL-like"/>
</dbReference>
<organism evidence="1 2">
    <name type="scientific">Desulfosarcina ovata subsp. sediminis</name>
    <dbReference type="NCBI Taxonomy" id="885957"/>
    <lineage>
        <taxon>Bacteria</taxon>
        <taxon>Pseudomonadati</taxon>
        <taxon>Thermodesulfobacteriota</taxon>
        <taxon>Desulfobacteria</taxon>
        <taxon>Desulfobacterales</taxon>
        <taxon>Desulfosarcinaceae</taxon>
        <taxon>Desulfosarcina</taxon>
    </lineage>
</organism>
<dbReference type="RefSeq" id="WP_155310189.1">
    <property type="nucleotide sequence ID" value="NZ_AP021876.1"/>
</dbReference>
<evidence type="ECO:0008006" key="3">
    <source>
        <dbReference type="Google" id="ProtNLM"/>
    </source>
</evidence>
<dbReference type="KEGG" id="dov:DSCO28_22700"/>
<dbReference type="AlphaFoldDB" id="A0A5K7ZJZ9"/>
<proteinExistence type="predicted"/>
<dbReference type="Proteomes" id="UP000425960">
    <property type="component" value="Chromosome"/>
</dbReference>
<evidence type="ECO:0000313" key="1">
    <source>
        <dbReference type="EMBL" id="BBO81704.1"/>
    </source>
</evidence>
<reference evidence="1 2" key="1">
    <citation type="submission" date="2019-11" db="EMBL/GenBank/DDBJ databases">
        <title>Comparative genomics of hydrocarbon-degrading Desulfosarcina strains.</title>
        <authorList>
            <person name="Watanabe M."/>
            <person name="Kojima H."/>
            <person name="Fukui M."/>
        </authorList>
    </citation>
    <scope>NUCLEOTIDE SEQUENCE [LARGE SCALE GENOMIC DNA]</scope>
    <source>
        <strain evidence="1 2">28bB2T</strain>
    </source>
</reference>
<evidence type="ECO:0000313" key="2">
    <source>
        <dbReference type="Proteomes" id="UP000425960"/>
    </source>
</evidence>
<gene>
    <name evidence="1" type="ORF">DSCO28_22700</name>
</gene>
<sequence>MKSIRTIMVLVVIAGLLSLSGCAYVNVKSPLDVDLDQTQLGEKTGVAEARSILWLFAWGDASYAAAAAEGGITTMRHADQEVFTILFGLYTRWRVVVYGD</sequence>
<accession>A0A5K7ZJZ9</accession>